<feature type="compositionally biased region" description="Low complexity" evidence="6">
    <location>
        <begin position="972"/>
        <end position="1046"/>
    </location>
</feature>
<sequence>MSVSGNCCRSCCSHMLQSGVSQTNCVMLALMWLLTSSMAIAASGIDLLPYGTETGDVRMARMDDGSSTAVSLLIDLPFFGNRFSELWVNTNGIISFTREITWFTPSSFPLDGGVPVVSPFWADIDITRHGDIFYRETVDPDVVTAAQRIVDVHAPMFRGFAIEVAFVATWFDVAAFGVDSSIRNTFQCVLVTDGQQTLALFLYGDIMWTTGTASGGNHLGLGGVPAQVGFDAGDGQRFFAVPESQTPAVVNVSSLSNVGSPGLFVYRVDGSAFGSSEANSTCNGALGVSPLYDSPAGGSELSLQTIDDCFNVTMLDARCVFIIGDYREAVPAAVTSPTTVRCIAPPVGTFGRAKLGLSLDGDAISMNTTFYYLPQIQPTAQMTIGDDPAGSFQVIASKDDFMNITWGPSSDGTAAMDLLAISYFDNAEIEAFYLLARGIPDTGALQISTSNLSAAMSNAMEANGTRTLAFRLLLLPAMGLGLERRLMLPFLAGALVTTAVRITKATAYRAMAAMARWNPDRVVDNVVRFPFHTIPTVLALPGQVSDVWRSTWDNWLRHDDWGEFPCIPCTRDLAEDHPDWVVDNSCRSAEDCRYHPGSEICYRTRQPNDRGEGEQVCYLSDGTINTDPAGAGTRDRYWGGGSLWGWENVKHMVADGLPYGILLATGDTDIYRRHRPTYQPGDPCCADLPRLAAARGDPHLASFDGLLYSFNGLGEFWFLHMENGRLLVQVRMEKPQDSDSATILTSVVLKTPSSKAIQVGFRGAQRETLQVLVDGEAQFFDEILDSQDFEGGISVELPVGSPPRATIRVLGLLQLDLTAADGSLSLLARAFAGLWNSTSGLAGIYDGFQDNDFSARNGTLLPTNASQRQLHFDFGLSWMLTADETLFTYKGTRTFESLRNPGFTPLFMDEFAESNAASPSEKEICGENLECLFDLRVTGSTQIAAATVEQQAEFQHVVEVVQRLRTTFENTTTRTTTTVTSATTTSSSTRTSSSSSRSSSSSVSTSSSTSTSTSLTRTSETITMTTEASTTASQTGTRTRSPSTTSFQVRPAASMGVSLRAPVLSWLFYWLSFPRGM</sequence>
<dbReference type="Pfam" id="PF00094">
    <property type="entry name" value="VWD"/>
    <property type="match status" value="1"/>
</dbReference>
<evidence type="ECO:0000256" key="2">
    <source>
        <dbReference type="ARBA" id="ARBA00022692"/>
    </source>
</evidence>
<protein>
    <submittedName>
        <fullName evidence="9">SNED1 protein</fullName>
    </submittedName>
</protein>
<dbReference type="InterPro" id="IPR051495">
    <property type="entry name" value="Epithelial_Barrier/Signaling"/>
</dbReference>
<keyword evidence="10" id="KW-1185">Reference proteome</keyword>
<feature type="domain" description="NIDO" evidence="7">
    <location>
        <begin position="119"/>
        <end position="271"/>
    </location>
</feature>
<accession>A0A812TE26</accession>
<dbReference type="Pfam" id="PF06119">
    <property type="entry name" value="NIDO"/>
    <property type="match status" value="1"/>
</dbReference>
<dbReference type="Pfam" id="PF23263">
    <property type="entry name" value="C8-3_MUC4"/>
    <property type="match status" value="1"/>
</dbReference>
<evidence type="ECO:0000256" key="4">
    <source>
        <dbReference type="ARBA" id="ARBA00023136"/>
    </source>
</evidence>
<name>A0A812TE26_9DINO</name>
<dbReference type="SMART" id="SM00539">
    <property type="entry name" value="NIDO"/>
    <property type="match status" value="1"/>
</dbReference>
<dbReference type="PROSITE" id="PS51220">
    <property type="entry name" value="NIDO"/>
    <property type="match status" value="1"/>
</dbReference>
<dbReference type="InterPro" id="IPR003886">
    <property type="entry name" value="NIDO_dom"/>
</dbReference>
<gene>
    <name evidence="9" type="primary">SNED1</name>
    <name evidence="9" type="ORF">SNAT2548_LOCUS28923</name>
</gene>
<proteinExistence type="predicted"/>
<evidence type="ECO:0000259" key="7">
    <source>
        <dbReference type="PROSITE" id="PS51220"/>
    </source>
</evidence>
<dbReference type="Pfam" id="PF03782">
    <property type="entry name" value="AMOP"/>
    <property type="match status" value="1"/>
</dbReference>
<dbReference type="InterPro" id="IPR001846">
    <property type="entry name" value="VWF_type-D"/>
</dbReference>
<evidence type="ECO:0000256" key="5">
    <source>
        <dbReference type="ARBA" id="ARBA00023157"/>
    </source>
</evidence>
<evidence type="ECO:0000256" key="1">
    <source>
        <dbReference type="ARBA" id="ARBA00004370"/>
    </source>
</evidence>
<dbReference type="GO" id="GO:0007160">
    <property type="term" value="P:cell-matrix adhesion"/>
    <property type="evidence" value="ECO:0007669"/>
    <property type="project" value="InterPro"/>
</dbReference>
<dbReference type="PROSITE" id="PS51233">
    <property type="entry name" value="VWFD"/>
    <property type="match status" value="1"/>
</dbReference>
<dbReference type="Proteomes" id="UP000604046">
    <property type="component" value="Unassembled WGS sequence"/>
</dbReference>
<dbReference type="InterPro" id="IPR005533">
    <property type="entry name" value="AMOP_dom"/>
</dbReference>
<reference evidence="9" key="1">
    <citation type="submission" date="2021-02" db="EMBL/GenBank/DDBJ databases">
        <authorList>
            <person name="Dougan E. K."/>
            <person name="Rhodes N."/>
            <person name="Thang M."/>
            <person name="Chan C."/>
        </authorList>
    </citation>
    <scope>NUCLEOTIDE SEQUENCE</scope>
</reference>
<keyword evidence="3" id="KW-1133">Transmembrane helix</keyword>
<feature type="region of interest" description="Disordered" evidence="6">
    <location>
        <begin position="972"/>
        <end position="1054"/>
    </location>
</feature>
<feature type="domain" description="VWFD" evidence="8">
    <location>
        <begin position="690"/>
        <end position="886"/>
    </location>
</feature>
<keyword evidence="2" id="KW-0812">Transmembrane</keyword>
<evidence type="ECO:0000256" key="3">
    <source>
        <dbReference type="ARBA" id="ARBA00022989"/>
    </source>
</evidence>
<dbReference type="EMBL" id="CAJNDS010002537">
    <property type="protein sequence ID" value="CAE7516711.1"/>
    <property type="molecule type" value="Genomic_DNA"/>
</dbReference>
<evidence type="ECO:0000256" key="6">
    <source>
        <dbReference type="SAM" id="MobiDB-lite"/>
    </source>
</evidence>
<dbReference type="PANTHER" id="PTHR13802">
    <property type="entry name" value="MUCIN 4-RELATED"/>
    <property type="match status" value="1"/>
</dbReference>
<keyword evidence="4" id="KW-0472">Membrane</keyword>
<organism evidence="9 10">
    <name type="scientific">Symbiodinium natans</name>
    <dbReference type="NCBI Taxonomy" id="878477"/>
    <lineage>
        <taxon>Eukaryota</taxon>
        <taxon>Sar</taxon>
        <taxon>Alveolata</taxon>
        <taxon>Dinophyceae</taxon>
        <taxon>Suessiales</taxon>
        <taxon>Symbiodiniaceae</taxon>
        <taxon>Symbiodinium</taxon>
    </lineage>
</organism>
<dbReference type="AlphaFoldDB" id="A0A812TE26"/>
<dbReference type="OrthoDB" id="6051552at2759"/>
<evidence type="ECO:0000313" key="9">
    <source>
        <dbReference type="EMBL" id="CAE7516711.1"/>
    </source>
</evidence>
<dbReference type="SMART" id="SM00216">
    <property type="entry name" value="VWD"/>
    <property type="match status" value="1"/>
</dbReference>
<dbReference type="PANTHER" id="PTHR13802:SF52">
    <property type="entry name" value="MUCIN-4"/>
    <property type="match status" value="1"/>
</dbReference>
<dbReference type="GO" id="GO:0016020">
    <property type="term" value="C:membrane"/>
    <property type="evidence" value="ECO:0007669"/>
    <property type="project" value="UniProtKB-SubCell"/>
</dbReference>
<dbReference type="InterPro" id="IPR056619">
    <property type="entry name" value="C8-3_MUC4"/>
</dbReference>
<evidence type="ECO:0000313" key="10">
    <source>
        <dbReference type="Proteomes" id="UP000604046"/>
    </source>
</evidence>
<evidence type="ECO:0000259" key="8">
    <source>
        <dbReference type="PROSITE" id="PS51233"/>
    </source>
</evidence>
<comment type="caution">
    <text evidence="9">The sequence shown here is derived from an EMBL/GenBank/DDBJ whole genome shotgun (WGS) entry which is preliminary data.</text>
</comment>
<keyword evidence="5" id="KW-1015">Disulfide bond</keyword>
<comment type="subcellular location">
    <subcellularLocation>
        <location evidence="1">Membrane</location>
    </subcellularLocation>
</comment>